<dbReference type="AlphaFoldDB" id="A0A383RIQ7"/>
<accession>A0A383RIQ7</accession>
<evidence type="ECO:0000313" key="1">
    <source>
        <dbReference type="EMBL" id="SYX86259.1"/>
    </source>
</evidence>
<name>A0A383RIQ7_PAEAL</name>
<protein>
    <submittedName>
        <fullName evidence="1">Uncharacterized protein</fullName>
    </submittedName>
</protein>
<dbReference type="RefSeq" id="WP_162833946.1">
    <property type="nucleotide sequence ID" value="NZ_LS992241.1"/>
</dbReference>
<sequence>MVVFQIASILGINLAEAQQVLQEVLNGVVPPALEPVKDLILYLVSVGLSNVAVVL</sequence>
<proteinExistence type="predicted"/>
<organism evidence="1 2">
    <name type="scientific">Paenibacillus alvei</name>
    <name type="common">Bacillus alvei</name>
    <dbReference type="NCBI Taxonomy" id="44250"/>
    <lineage>
        <taxon>Bacteria</taxon>
        <taxon>Bacillati</taxon>
        <taxon>Bacillota</taxon>
        <taxon>Bacilli</taxon>
        <taxon>Bacillales</taxon>
        <taxon>Paenibacillaceae</taxon>
        <taxon>Paenibacillus</taxon>
    </lineage>
</organism>
<gene>
    <name evidence="1" type="ORF">PBLR_14681</name>
</gene>
<dbReference type="EMBL" id="LS992241">
    <property type="protein sequence ID" value="SYX86259.1"/>
    <property type="molecule type" value="Genomic_DNA"/>
</dbReference>
<evidence type="ECO:0000313" key="2">
    <source>
        <dbReference type="Proteomes" id="UP000304148"/>
    </source>
</evidence>
<reference evidence="2" key="1">
    <citation type="submission" date="2018-08" db="EMBL/GenBank/DDBJ databases">
        <authorList>
            <person name="Chevrot R."/>
        </authorList>
    </citation>
    <scope>NUCLEOTIDE SEQUENCE [LARGE SCALE GENOMIC DNA]</scope>
</reference>
<dbReference type="Proteomes" id="UP000304148">
    <property type="component" value="Chromosome"/>
</dbReference>